<feature type="transmembrane region" description="Helical" evidence="5">
    <location>
        <begin position="193"/>
        <end position="212"/>
    </location>
</feature>
<keyword evidence="3 5" id="KW-1133">Transmembrane helix</keyword>
<feature type="transmembrane region" description="Helical" evidence="5">
    <location>
        <begin position="106"/>
        <end position="124"/>
    </location>
</feature>
<evidence type="ECO:0000256" key="5">
    <source>
        <dbReference type="SAM" id="Phobius"/>
    </source>
</evidence>
<evidence type="ECO:0000256" key="4">
    <source>
        <dbReference type="ARBA" id="ARBA00023136"/>
    </source>
</evidence>
<accession>A0ABY8VIS8</accession>
<comment type="subcellular location">
    <subcellularLocation>
        <location evidence="1">Cell membrane</location>
        <topology evidence="1">Multi-pass membrane protein</topology>
    </subcellularLocation>
</comment>
<dbReference type="InterPro" id="IPR036259">
    <property type="entry name" value="MFS_trans_sf"/>
</dbReference>
<evidence type="ECO:0000313" key="7">
    <source>
        <dbReference type="EMBL" id="WIM68665.1"/>
    </source>
</evidence>
<feature type="transmembrane region" description="Helical" evidence="5">
    <location>
        <begin position="12"/>
        <end position="28"/>
    </location>
</feature>
<keyword evidence="2 5" id="KW-0812">Transmembrane</keyword>
<dbReference type="EMBL" id="CP126969">
    <property type="protein sequence ID" value="WIM68665.1"/>
    <property type="molecule type" value="Genomic_DNA"/>
</dbReference>
<dbReference type="Gene3D" id="1.20.1720.10">
    <property type="entry name" value="Multidrug resistance protein D"/>
    <property type="match status" value="1"/>
</dbReference>
<evidence type="ECO:0000256" key="1">
    <source>
        <dbReference type="ARBA" id="ARBA00004651"/>
    </source>
</evidence>
<reference evidence="7 8" key="1">
    <citation type="submission" date="2023-05" db="EMBL/GenBank/DDBJ databases">
        <title>Corynebacterium suedekumii sp. nov. and Corynebacterium breve sp. nov. isolated from raw cow's milk.</title>
        <authorList>
            <person name="Baer M.K."/>
            <person name="Mehl L."/>
            <person name="Hellmuth R."/>
            <person name="Marke G."/>
            <person name="Lipski A."/>
        </authorList>
    </citation>
    <scope>NUCLEOTIDE SEQUENCE [LARGE SCALE GENOMIC DNA]</scope>
    <source>
        <strain evidence="7 8">R4</strain>
    </source>
</reference>
<feature type="domain" description="Major facilitator superfamily (MFS) profile" evidence="6">
    <location>
        <begin position="1"/>
        <end position="445"/>
    </location>
</feature>
<dbReference type="Gene3D" id="1.20.1250.20">
    <property type="entry name" value="MFS general substrate transporter like domains"/>
    <property type="match status" value="1"/>
</dbReference>
<feature type="transmembrane region" description="Helical" evidence="5">
    <location>
        <begin position="136"/>
        <end position="154"/>
    </location>
</feature>
<dbReference type="PRINTS" id="PR01036">
    <property type="entry name" value="TCRTETB"/>
</dbReference>
<feature type="transmembrane region" description="Helical" evidence="5">
    <location>
        <begin position="166"/>
        <end position="186"/>
    </location>
</feature>
<evidence type="ECO:0000313" key="8">
    <source>
        <dbReference type="Proteomes" id="UP001225598"/>
    </source>
</evidence>
<protein>
    <submittedName>
        <fullName evidence="7">MFS transporter</fullName>
    </submittedName>
</protein>
<dbReference type="Pfam" id="PF07690">
    <property type="entry name" value="MFS_1"/>
    <property type="match status" value="1"/>
</dbReference>
<evidence type="ECO:0000256" key="2">
    <source>
        <dbReference type="ARBA" id="ARBA00022692"/>
    </source>
</evidence>
<gene>
    <name evidence="7" type="ORF">QP027_04550</name>
</gene>
<feature type="transmembrane region" description="Helical" evidence="5">
    <location>
        <begin position="292"/>
        <end position="313"/>
    </location>
</feature>
<feature type="transmembrane region" description="Helical" evidence="5">
    <location>
        <begin position="255"/>
        <end position="280"/>
    </location>
</feature>
<feature type="transmembrane region" description="Helical" evidence="5">
    <location>
        <begin position="320"/>
        <end position="340"/>
    </location>
</feature>
<name>A0ABY8VIS8_9CORY</name>
<dbReference type="Proteomes" id="UP001225598">
    <property type="component" value="Chromosome"/>
</dbReference>
<evidence type="ECO:0000259" key="6">
    <source>
        <dbReference type="PROSITE" id="PS50850"/>
    </source>
</evidence>
<organism evidence="7 8">
    <name type="scientific">Corynebacterium breve</name>
    <dbReference type="NCBI Taxonomy" id="3049799"/>
    <lineage>
        <taxon>Bacteria</taxon>
        <taxon>Bacillati</taxon>
        <taxon>Actinomycetota</taxon>
        <taxon>Actinomycetes</taxon>
        <taxon>Mycobacteriales</taxon>
        <taxon>Corynebacteriaceae</taxon>
        <taxon>Corynebacterium</taxon>
    </lineage>
</organism>
<feature type="transmembrane region" description="Helical" evidence="5">
    <location>
        <begin position="346"/>
        <end position="365"/>
    </location>
</feature>
<dbReference type="SUPFAM" id="SSF103473">
    <property type="entry name" value="MFS general substrate transporter"/>
    <property type="match status" value="1"/>
</dbReference>
<dbReference type="PANTHER" id="PTHR42718:SF42">
    <property type="entry name" value="EXPORT PROTEIN"/>
    <property type="match status" value="1"/>
</dbReference>
<dbReference type="CDD" id="cd17321">
    <property type="entry name" value="MFS_MMR_MDR_like"/>
    <property type="match status" value="1"/>
</dbReference>
<dbReference type="PANTHER" id="PTHR42718">
    <property type="entry name" value="MAJOR FACILITATOR SUPERFAMILY MULTIDRUG TRANSPORTER MFSC"/>
    <property type="match status" value="1"/>
</dbReference>
<feature type="transmembrane region" description="Helical" evidence="5">
    <location>
        <begin position="418"/>
        <end position="441"/>
    </location>
</feature>
<keyword evidence="8" id="KW-1185">Reference proteome</keyword>
<evidence type="ECO:0000256" key="3">
    <source>
        <dbReference type="ARBA" id="ARBA00022989"/>
    </source>
</evidence>
<feature type="transmembrane region" description="Helical" evidence="5">
    <location>
        <begin position="218"/>
        <end position="235"/>
    </location>
</feature>
<keyword evidence="4 5" id="KW-0472">Membrane</keyword>
<proteinExistence type="predicted"/>
<feature type="transmembrane region" description="Helical" evidence="5">
    <location>
        <begin position="48"/>
        <end position="65"/>
    </location>
</feature>
<sequence length="446" mass="46819">MKSSQETKKSSRWFSLCALSAGYFLIMLDQAVMPVLTPRLPAAVDDQVWITSIYLLCTVVPMLVTGRLGDKRGQRRIYLVGLVAYIAGLLVCALSSSFIALVVGRAIQGLGAAAFLPQAFSIIGRVFPSDARGPAFALWGVVGSIGSLVGPLFAGVLLNEFGWRSAFAAQVALGTVALILAVLWLPRLSTTSAVIDAPSVLISLAGLGLLMWGIQYAQAWAIVVGLVALILFAWLQTRSGDEALLPLGLFRNRNFTLGSIGIAAMGFVVACQFIPIMYWLQDIRGLDAVTAGLLTIPMSIVALVLTPFVGVAADRIDPKVLSVVGFGTLFVSMVWSWALMLGEGSALWMIGITALKGVGSAFIWAPNAATTMRTIPESASGAASGAYNTVRQVGSVIGVALIGGALGTWTPALGLQAATAWTMLILAAVMLVGLVASLFLVSDIEQ</sequence>
<dbReference type="InterPro" id="IPR011701">
    <property type="entry name" value="MFS"/>
</dbReference>
<feature type="transmembrane region" description="Helical" evidence="5">
    <location>
        <begin position="77"/>
        <end position="100"/>
    </location>
</feature>
<feature type="transmembrane region" description="Helical" evidence="5">
    <location>
        <begin position="393"/>
        <end position="412"/>
    </location>
</feature>
<dbReference type="RefSeq" id="WP_284826357.1">
    <property type="nucleotide sequence ID" value="NZ_CP126969.1"/>
</dbReference>
<dbReference type="InterPro" id="IPR020846">
    <property type="entry name" value="MFS_dom"/>
</dbReference>
<dbReference type="PROSITE" id="PS50850">
    <property type="entry name" value="MFS"/>
    <property type="match status" value="1"/>
</dbReference>